<dbReference type="InterPro" id="IPR043519">
    <property type="entry name" value="NT_sf"/>
</dbReference>
<sequence>MEHEQEYSEKDVLDEIVNRLVKAYQPELIYLFGSKARGDAGFDSDYDLLVIVADDAQPERQKSRLAYEVLWGTGTAADVLVWTRNYFESRKHLKASLSATVVEEGRILYAA</sequence>
<dbReference type="Proteomes" id="UP000177876">
    <property type="component" value="Unassembled WGS sequence"/>
</dbReference>
<gene>
    <name evidence="2" type="ORF">A2Y75_06085</name>
</gene>
<dbReference type="Gene3D" id="3.30.460.10">
    <property type="entry name" value="Beta Polymerase, domain 2"/>
    <property type="match status" value="1"/>
</dbReference>
<dbReference type="InterPro" id="IPR002934">
    <property type="entry name" value="Polymerase_NTP_transf_dom"/>
</dbReference>
<evidence type="ECO:0000313" key="3">
    <source>
        <dbReference type="Proteomes" id="UP000177876"/>
    </source>
</evidence>
<evidence type="ECO:0000313" key="2">
    <source>
        <dbReference type="EMBL" id="OFW55740.1"/>
    </source>
</evidence>
<reference evidence="2 3" key="1">
    <citation type="journal article" date="2016" name="Nat. Commun.">
        <title>Thousands of microbial genomes shed light on interconnected biogeochemical processes in an aquifer system.</title>
        <authorList>
            <person name="Anantharaman K."/>
            <person name="Brown C.T."/>
            <person name="Hug L.A."/>
            <person name="Sharon I."/>
            <person name="Castelle C.J."/>
            <person name="Probst A.J."/>
            <person name="Thomas B.C."/>
            <person name="Singh A."/>
            <person name="Wilkins M.J."/>
            <person name="Karaoz U."/>
            <person name="Brodie E.L."/>
            <person name="Williams K.H."/>
            <person name="Hubbard S.S."/>
            <person name="Banfield J.F."/>
        </authorList>
    </citation>
    <scope>NUCLEOTIDE SEQUENCE [LARGE SCALE GENOMIC DNA]</scope>
</reference>
<comment type="caution">
    <text evidence="2">The sequence shown here is derived from an EMBL/GenBank/DDBJ whole genome shotgun (WGS) entry which is preliminary data.</text>
</comment>
<protein>
    <submittedName>
        <fullName evidence="2">DNA polymerase III subunit beta</fullName>
    </submittedName>
</protein>
<dbReference type="AlphaFoldDB" id="A0A1F2WFW6"/>
<dbReference type="CDD" id="cd05403">
    <property type="entry name" value="NT_KNTase_like"/>
    <property type="match status" value="1"/>
</dbReference>
<proteinExistence type="predicted"/>
<dbReference type="Pfam" id="PF01909">
    <property type="entry name" value="NTP_transf_2"/>
    <property type="match status" value="1"/>
</dbReference>
<dbReference type="PANTHER" id="PTHR33933:SF1">
    <property type="entry name" value="PROTEIN ADENYLYLTRANSFERASE MNTA-RELATED"/>
    <property type="match status" value="1"/>
</dbReference>
<feature type="domain" description="Polymerase nucleotidyl transferase" evidence="1">
    <location>
        <begin position="14"/>
        <end position="98"/>
    </location>
</feature>
<organism evidence="2 3">
    <name type="scientific">Candidatus Solincola sediminis</name>
    <dbReference type="NCBI Taxonomy" id="1797199"/>
    <lineage>
        <taxon>Bacteria</taxon>
        <taxon>Bacillati</taxon>
        <taxon>Actinomycetota</taxon>
        <taxon>Candidatus Geothermincolia</taxon>
        <taxon>Candidatus Geothermincolales</taxon>
        <taxon>Candidatus Geothermincolaceae</taxon>
        <taxon>Candidatus Solincola</taxon>
    </lineage>
</organism>
<dbReference type="STRING" id="1797197.A2Y75_06085"/>
<accession>A0A1F2WFW6</accession>
<dbReference type="InterPro" id="IPR052548">
    <property type="entry name" value="Type_VII_TA_antitoxin"/>
</dbReference>
<dbReference type="SUPFAM" id="SSF81301">
    <property type="entry name" value="Nucleotidyltransferase"/>
    <property type="match status" value="1"/>
</dbReference>
<dbReference type="PANTHER" id="PTHR33933">
    <property type="entry name" value="NUCLEOTIDYLTRANSFERASE"/>
    <property type="match status" value="1"/>
</dbReference>
<dbReference type="EMBL" id="MELK01000052">
    <property type="protein sequence ID" value="OFW55740.1"/>
    <property type="molecule type" value="Genomic_DNA"/>
</dbReference>
<name>A0A1F2WFW6_9ACTN</name>
<dbReference type="GO" id="GO:0016779">
    <property type="term" value="F:nucleotidyltransferase activity"/>
    <property type="evidence" value="ECO:0007669"/>
    <property type="project" value="InterPro"/>
</dbReference>
<evidence type="ECO:0000259" key="1">
    <source>
        <dbReference type="Pfam" id="PF01909"/>
    </source>
</evidence>